<reference evidence="1" key="1">
    <citation type="submission" date="2022-08" db="EMBL/GenBank/DDBJ databases">
        <title>Genome Sequence of Lecanicillium fungicola.</title>
        <authorList>
            <person name="Buettner E."/>
        </authorList>
    </citation>
    <scope>NUCLEOTIDE SEQUENCE</scope>
    <source>
        <strain evidence="1">Babe33</strain>
    </source>
</reference>
<dbReference type="Proteomes" id="UP001143910">
    <property type="component" value="Unassembled WGS sequence"/>
</dbReference>
<accession>A0ACC1MJY8</accession>
<gene>
    <name evidence="1" type="ORF">NQ176_g10101</name>
</gene>
<proteinExistence type="predicted"/>
<protein>
    <submittedName>
        <fullName evidence="1">Uncharacterized protein</fullName>
    </submittedName>
</protein>
<comment type="caution">
    <text evidence="1">The sequence shown here is derived from an EMBL/GenBank/DDBJ whole genome shotgun (WGS) entry which is preliminary data.</text>
</comment>
<evidence type="ECO:0000313" key="1">
    <source>
        <dbReference type="EMBL" id="KAJ2966543.1"/>
    </source>
</evidence>
<dbReference type="EMBL" id="JANJQO010002588">
    <property type="protein sequence ID" value="KAJ2966543.1"/>
    <property type="molecule type" value="Genomic_DNA"/>
</dbReference>
<organism evidence="1 2">
    <name type="scientific">Zarea fungicola</name>
    <dbReference type="NCBI Taxonomy" id="93591"/>
    <lineage>
        <taxon>Eukaryota</taxon>
        <taxon>Fungi</taxon>
        <taxon>Dikarya</taxon>
        <taxon>Ascomycota</taxon>
        <taxon>Pezizomycotina</taxon>
        <taxon>Sordariomycetes</taxon>
        <taxon>Hypocreomycetidae</taxon>
        <taxon>Hypocreales</taxon>
        <taxon>Cordycipitaceae</taxon>
        <taxon>Zarea</taxon>
    </lineage>
</organism>
<name>A0ACC1MJY8_9HYPO</name>
<evidence type="ECO:0000313" key="2">
    <source>
        <dbReference type="Proteomes" id="UP001143910"/>
    </source>
</evidence>
<sequence length="840" mass="92632">MYPLPPCLLPPYILELVPADTLPPSWLAQFLALRDVSHYVVGASLQYAANSETRDVQLRQASMASRNAVFSALQNLQIPSQFSKVDVVASFSSCFRLILWDTPDLSNLSFDEPSAGEYLADALDLLSERLAQRQIVQRASDREAALSISRVTRSIQLQDDPDGSYSASQRPSQYLDSVPISEIRLPDFATCITCDECVTMARELPLARRVWELLSPIKVNPDAVNAERHMSSTFQIDSPGIEPHELFNYSSYTAGLSENGPLPLDAELPMPPHSRRMTIASTMDQSSNMSIGPSYSNTGKNYSLLAHIKPWATVESFPSNQDMPSEINPGSSHSQQGSDEVAGMPYFSIDTFTSSRKQSITELSSLASPKSPKPVAIPDKARPRWKVPRPFTSVKRPLPTESGETSSLSSNQIDEQPVEEISLKGLFGSGLKTSAKTKAVANVHVTLSQNSSYALLWSQFMIHVWDVSTSPPSLARTIPTESTCILAAVGKRYVAYVVGSRDQRLTLRIMDLTLPTPTVTEYRVPSILWCKSIAIDRQENYVAVGFENCLVRFFKTATSEQPREDNLHFALHSVCRGCPSVDTLAFSEDGLCLLAGTRSAKGVVQIYLWRFPFENFEELISCRYAVPMHESEDNGISAVIMRSQQGAEDSLLCVTTWTQSGTPVLIQPQDGYRTEIKPAPSSIHGKLGNRIKCAAFSASGRQLAMVNDKGHFYLISNLNSKPMDIRRRATTRELTSKSCALAMSFMTLASEETAVMVWVDPSRGKAFMRKTSVGMRTSNSILETNGPVYVASSSAPRSTYLGDINSMPELPGNPSPVELDSRPSREKSKNIPRKHLKLIS</sequence>
<keyword evidence="2" id="KW-1185">Reference proteome</keyword>